<name>A0ACD5TU67_AVESA</name>
<dbReference type="EnsemblPlants" id="AVESA.00010b.r2.1DG0129720.1">
    <property type="protein sequence ID" value="AVESA.00010b.r2.1DG0129720.1.CDS.1"/>
    <property type="gene ID" value="AVESA.00010b.r2.1DG0129720"/>
</dbReference>
<keyword evidence="2" id="KW-1185">Reference proteome</keyword>
<evidence type="ECO:0000313" key="2">
    <source>
        <dbReference type="Proteomes" id="UP001732700"/>
    </source>
</evidence>
<reference evidence="1" key="1">
    <citation type="submission" date="2021-05" db="EMBL/GenBank/DDBJ databases">
        <authorList>
            <person name="Scholz U."/>
            <person name="Mascher M."/>
            <person name="Fiebig A."/>
        </authorList>
    </citation>
    <scope>NUCLEOTIDE SEQUENCE [LARGE SCALE GENOMIC DNA]</scope>
</reference>
<proteinExistence type="predicted"/>
<protein>
    <submittedName>
        <fullName evidence="1">Uncharacterized protein</fullName>
    </submittedName>
</protein>
<organism evidence="1 2">
    <name type="scientific">Avena sativa</name>
    <name type="common">Oat</name>
    <dbReference type="NCBI Taxonomy" id="4498"/>
    <lineage>
        <taxon>Eukaryota</taxon>
        <taxon>Viridiplantae</taxon>
        <taxon>Streptophyta</taxon>
        <taxon>Embryophyta</taxon>
        <taxon>Tracheophyta</taxon>
        <taxon>Spermatophyta</taxon>
        <taxon>Magnoliopsida</taxon>
        <taxon>Liliopsida</taxon>
        <taxon>Poales</taxon>
        <taxon>Poaceae</taxon>
        <taxon>BOP clade</taxon>
        <taxon>Pooideae</taxon>
        <taxon>Poodae</taxon>
        <taxon>Poeae</taxon>
        <taxon>Poeae Chloroplast Group 1 (Aveneae type)</taxon>
        <taxon>Aveninae</taxon>
        <taxon>Avena</taxon>
    </lineage>
</organism>
<evidence type="ECO:0000313" key="1">
    <source>
        <dbReference type="EnsemblPlants" id="AVESA.00010b.r2.1DG0129720.1.CDS.1"/>
    </source>
</evidence>
<dbReference type="Proteomes" id="UP001732700">
    <property type="component" value="Chromosome 1D"/>
</dbReference>
<reference evidence="1" key="2">
    <citation type="submission" date="2025-09" db="UniProtKB">
        <authorList>
            <consortium name="EnsemblPlants"/>
        </authorList>
    </citation>
    <scope>IDENTIFICATION</scope>
</reference>
<accession>A0ACD5TU67</accession>
<sequence length="303" mass="33702">MEPMEGSFQRLSVDSEATSAATPTATTVPAVDTTAPLYPGWVLLDEEEAYYNDCENGTTAEARMISGHTVKVTFFLADPPAVSNFCVHCPELEHADFRLVSRVVFSEKHLLLLHFKFTYRLFIAAADREPPPAQYSLYKAAAHGGQPSLTPIPTTTRPDNNIASFPSVLPLEDDYGNFLVADLAIKPTRGHYDLHIFSSKTNKWTARSLQLQASPAVPDDLPSLPDKVIALGAGAIGWIDLWRGIVVCNDVFEPDPVLRFIPLPKPEFNLRRRDSPRPVRDVTCCCDGFIKFVEMEHHPRQAR</sequence>